<keyword evidence="1" id="KW-0812">Transmembrane</keyword>
<feature type="signal peptide" evidence="2">
    <location>
        <begin position="1"/>
        <end position="24"/>
    </location>
</feature>
<dbReference type="RefSeq" id="WP_117581610.1">
    <property type="nucleotide sequence ID" value="NZ_QUSL01000015.1"/>
</dbReference>
<evidence type="ECO:0000313" key="6">
    <source>
        <dbReference type="Proteomes" id="UP000261032"/>
    </source>
</evidence>
<dbReference type="EMBL" id="QUSL01000015">
    <property type="protein sequence ID" value="RGD84682.1"/>
    <property type="molecule type" value="Genomic_DNA"/>
</dbReference>
<sequence>MKLKKLFLALSIFLVSLMPLPVLASGNDLQAVNMNIYINQDGSAKVEETWKMDAIEGTENYKAFNNLYGATISDFSVVDEKGTKYQYVDNWDIDASRQEKKNKCGIIEKSDGYELCYGIGDYGQHTYTMTYTITPFVNQYSDAQGFNWQLLNQEMNPKPAEFEATISSDYKFYDQDSDIWGFGYEGQVIFDDHGAIIISNRDLNNNRRGDINYVNILVRVPDGTFSNVTTKNESFEAVLEDARDGSSYQEDSSDGSIFMFIGISVAVLAGIIAVIVGIVSKANKNKQLYFSDGNNEIPTMEHVNPFRDIPCHKDIYYFYYVATKAGIIQQDDRSGILCAMLLKWIRDGYVNFTMEPGTGWFKKDKYEIDFSGEIPTENILEEKMLGYFREASGDNQILENKEFERWCKRNYEEIEDWFNDLIEFEEKELKEKGLMKKQTTYKKFLGIDIANEKVVYEPSFRDDIIYTKGLKRFLLDFSSIEEKEVIEVKLWEEYLMFASILGIADEVEKQIGKLCPEFNQYSNIDYTYTMLATRTFMYGGVRSAANAYSAAHSSSYSGGGGFSSFGGGGGGFSGGGGGGSR</sequence>
<protein>
    <submittedName>
        <fullName evidence="5">DUF2207 domain-containing protein</fullName>
    </submittedName>
</protein>
<name>A0A3E3EDM1_9FIRM</name>
<feature type="domain" description="Predicted membrane protein YciQ-like C-terminal" evidence="4">
    <location>
        <begin position="467"/>
        <end position="510"/>
    </location>
</feature>
<keyword evidence="1" id="KW-0472">Membrane</keyword>
<organism evidence="5 6">
    <name type="scientific">Thomasclavelia ramosa</name>
    <dbReference type="NCBI Taxonomy" id="1547"/>
    <lineage>
        <taxon>Bacteria</taxon>
        <taxon>Bacillati</taxon>
        <taxon>Bacillota</taxon>
        <taxon>Erysipelotrichia</taxon>
        <taxon>Erysipelotrichales</taxon>
        <taxon>Coprobacillaceae</taxon>
        <taxon>Thomasclavelia</taxon>
    </lineage>
</organism>
<feature type="domain" description="DUF2207" evidence="3">
    <location>
        <begin position="31"/>
        <end position="166"/>
    </location>
</feature>
<evidence type="ECO:0000259" key="3">
    <source>
        <dbReference type="Pfam" id="PF09972"/>
    </source>
</evidence>
<dbReference type="AlphaFoldDB" id="A0A3E3EDM1"/>
<keyword evidence="1" id="KW-1133">Transmembrane helix</keyword>
<keyword evidence="2" id="KW-0732">Signal</keyword>
<dbReference type="Proteomes" id="UP000261032">
    <property type="component" value="Unassembled WGS sequence"/>
</dbReference>
<dbReference type="InterPro" id="IPR018702">
    <property type="entry name" value="DUF2207"/>
</dbReference>
<reference evidence="5 6" key="1">
    <citation type="submission" date="2018-08" db="EMBL/GenBank/DDBJ databases">
        <title>A genome reference for cultivated species of the human gut microbiota.</title>
        <authorList>
            <person name="Zou Y."/>
            <person name="Xue W."/>
            <person name="Luo G."/>
        </authorList>
    </citation>
    <scope>NUCLEOTIDE SEQUENCE [LARGE SCALE GENOMIC DNA]</scope>
    <source>
        <strain evidence="5 6">OM06-4</strain>
    </source>
</reference>
<evidence type="ECO:0000259" key="4">
    <source>
        <dbReference type="Pfam" id="PF20990"/>
    </source>
</evidence>
<feature type="transmembrane region" description="Helical" evidence="1">
    <location>
        <begin position="257"/>
        <end position="279"/>
    </location>
</feature>
<feature type="chain" id="PRO_5017732221" evidence="2">
    <location>
        <begin position="25"/>
        <end position="581"/>
    </location>
</feature>
<accession>A0A3E3EDM1</accession>
<dbReference type="InterPro" id="IPR048389">
    <property type="entry name" value="YciQ-like_C"/>
</dbReference>
<evidence type="ECO:0000256" key="1">
    <source>
        <dbReference type="SAM" id="Phobius"/>
    </source>
</evidence>
<evidence type="ECO:0000313" key="5">
    <source>
        <dbReference type="EMBL" id="RGD84682.1"/>
    </source>
</evidence>
<comment type="caution">
    <text evidence="5">The sequence shown here is derived from an EMBL/GenBank/DDBJ whole genome shotgun (WGS) entry which is preliminary data.</text>
</comment>
<gene>
    <name evidence="5" type="ORF">DXB93_10360</name>
</gene>
<evidence type="ECO:0000256" key="2">
    <source>
        <dbReference type="SAM" id="SignalP"/>
    </source>
</evidence>
<dbReference type="Pfam" id="PF09972">
    <property type="entry name" value="DUF2207"/>
    <property type="match status" value="1"/>
</dbReference>
<proteinExistence type="predicted"/>
<dbReference type="Pfam" id="PF20990">
    <property type="entry name" value="DUF2207_C"/>
    <property type="match status" value="1"/>
</dbReference>